<organism evidence="1 2">
    <name type="scientific">Longispora fulva</name>
    <dbReference type="NCBI Taxonomy" id="619741"/>
    <lineage>
        <taxon>Bacteria</taxon>
        <taxon>Bacillati</taxon>
        <taxon>Actinomycetota</taxon>
        <taxon>Actinomycetes</taxon>
        <taxon>Micromonosporales</taxon>
        <taxon>Micromonosporaceae</taxon>
        <taxon>Longispora</taxon>
    </lineage>
</organism>
<evidence type="ECO:0000313" key="1">
    <source>
        <dbReference type="EMBL" id="MBG6135070.1"/>
    </source>
</evidence>
<dbReference type="AlphaFoldDB" id="A0A8J7G8U7"/>
<comment type="caution">
    <text evidence="1">The sequence shown here is derived from an EMBL/GenBank/DDBJ whole genome shotgun (WGS) entry which is preliminary data.</text>
</comment>
<sequence>MHFSFASVLHLTHPSPVTARAERRPVADGFGFAFDPRWRLALAVAGVRPGTCAVTVGEFLRIRFGPWWLETPIDNVLDAAPVAVPAGWAGVGARAADEDTALFGTGPTRGASIRFVHPAAGNLPFGGLTHARTIVTVARVDELVAEINRPRG</sequence>
<dbReference type="RefSeq" id="WP_197002230.1">
    <property type="nucleotide sequence ID" value="NZ_BONS01000004.1"/>
</dbReference>
<proteinExistence type="predicted"/>
<protein>
    <submittedName>
        <fullName evidence="1">Uncharacterized protein</fullName>
    </submittedName>
</protein>
<keyword evidence="2" id="KW-1185">Reference proteome</keyword>
<name>A0A8J7G8U7_9ACTN</name>
<reference evidence="1" key="1">
    <citation type="submission" date="2020-11" db="EMBL/GenBank/DDBJ databases">
        <title>Sequencing the genomes of 1000 actinobacteria strains.</title>
        <authorList>
            <person name="Klenk H.-P."/>
        </authorList>
    </citation>
    <scope>NUCLEOTIDE SEQUENCE</scope>
    <source>
        <strain evidence="1">DSM 45356</strain>
    </source>
</reference>
<gene>
    <name evidence="1" type="ORF">IW245_001264</name>
</gene>
<evidence type="ECO:0000313" key="2">
    <source>
        <dbReference type="Proteomes" id="UP000622552"/>
    </source>
</evidence>
<accession>A0A8J7G8U7</accession>
<dbReference type="Proteomes" id="UP000622552">
    <property type="component" value="Unassembled WGS sequence"/>
</dbReference>
<dbReference type="EMBL" id="JADOUF010000001">
    <property type="protein sequence ID" value="MBG6135070.1"/>
    <property type="molecule type" value="Genomic_DNA"/>
</dbReference>